<gene>
    <name evidence="2" type="ORF">PYCCODRAFT_85007</name>
</gene>
<organism evidence="2 3">
    <name type="scientific">Trametes coccinea (strain BRFM310)</name>
    <name type="common">Pycnoporus coccineus</name>
    <dbReference type="NCBI Taxonomy" id="1353009"/>
    <lineage>
        <taxon>Eukaryota</taxon>
        <taxon>Fungi</taxon>
        <taxon>Dikarya</taxon>
        <taxon>Basidiomycota</taxon>
        <taxon>Agaricomycotina</taxon>
        <taxon>Agaricomycetes</taxon>
        <taxon>Polyporales</taxon>
        <taxon>Polyporaceae</taxon>
        <taxon>Trametes</taxon>
    </lineage>
</organism>
<dbReference type="Proteomes" id="UP000193067">
    <property type="component" value="Unassembled WGS sequence"/>
</dbReference>
<feature type="compositionally biased region" description="Acidic residues" evidence="1">
    <location>
        <begin position="132"/>
        <end position="144"/>
    </location>
</feature>
<dbReference type="EMBL" id="KZ084095">
    <property type="protein sequence ID" value="OSD04933.1"/>
    <property type="molecule type" value="Genomic_DNA"/>
</dbReference>
<feature type="compositionally biased region" description="Low complexity" evidence="1">
    <location>
        <begin position="91"/>
        <end position="128"/>
    </location>
</feature>
<reference evidence="2 3" key="1">
    <citation type="journal article" date="2015" name="Biotechnol. Biofuels">
        <title>Enhanced degradation of softwood versus hardwood by the white-rot fungus Pycnoporus coccineus.</title>
        <authorList>
            <person name="Couturier M."/>
            <person name="Navarro D."/>
            <person name="Chevret D."/>
            <person name="Henrissat B."/>
            <person name="Piumi F."/>
            <person name="Ruiz-Duenas F.J."/>
            <person name="Martinez A.T."/>
            <person name="Grigoriev I.V."/>
            <person name="Riley R."/>
            <person name="Lipzen A."/>
            <person name="Berrin J.G."/>
            <person name="Master E.R."/>
            <person name="Rosso M.N."/>
        </authorList>
    </citation>
    <scope>NUCLEOTIDE SEQUENCE [LARGE SCALE GENOMIC DNA]</scope>
    <source>
        <strain evidence="2 3">BRFM310</strain>
    </source>
</reference>
<sequence length="184" mass="19787">MNVQKEEAEAKEVTESRISSRRTRRLTAIFRRKRRRLRKRYVAHSSSCRVFQAAHARITLQKAEKKEARVKAKRSALREASKAPATLSPIESGTSTAAESTSDSAPETSTNSLSPSAPTSASESENASGADADTEESVTSEEESDKVATPAELMVPIVDAATGKEKWVAVRAQPLSDTASAVVA</sequence>
<evidence type="ECO:0000313" key="3">
    <source>
        <dbReference type="Proteomes" id="UP000193067"/>
    </source>
</evidence>
<keyword evidence="3" id="KW-1185">Reference proteome</keyword>
<feature type="compositionally biased region" description="Basic and acidic residues" evidence="1">
    <location>
        <begin position="1"/>
        <end position="15"/>
    </location>
</feature>
<proteinExistence type="predicted"/>
<name>A0A1Y2IW85_TRAC3</name>
<feature type="region of interest" description="Disordered" evidence="1">
    <location>
        <begin position="1"/>
        <end position="22"/>
    </location>
</feature>
<feature type="region of interest" description="Disordered" evidence="1">
    <location>
        <begin position="69"/>
        <end position="152"/>
    </location>
</feature>
<dbReference type="STRING" id="1353009.A0A1Y2IW85"/>
<evidence type="ECO:0000256" key="1">
    <source>
        <dbReference type="SAM" id="MobiDB-lite"/>
    </source>
</evidence>
<evidence type="ECO:0000313" key="2">
    <source>
        <dbReference type="EMBL" id="OSD04933.1"/>
    </source>
</evidence>
<feature type="compositionally biased region" description="Basic and acidic residues" evidence="1">
    <location>
        <begin position="69"/>
        <end position="81"/>
    </location>
</feature>
<dbReference type="AlphaFoldDB" id="A0A1Y2IW85"/>
<protein>
    <submittedName>
        <fullName evidence="2">Uncharacterized protein</fullName>
    </submittedName>
</protein>
<accession>A0A1Y2IW85</accession>